<dbReference type="InterPro" id="IPR027824">
    <property type="entry name" value="DUF4469"/>
</dbReference>
<dbReference type="Gene3D" id="4.10.520.10">
    <property type="entry name" value="IHF-like DNA-binding proteins"/>
    <property type="match status" value="1"/>
</dbReference>
<accession>A0A434AZ42</accession>
<sequence length="232" mass="26052">MITYYLKENPFKKGEDEFYGIPFTMGKMDRKELIKECAKEGSGITVPEAESMLSRLETVIGESLQKGFTINTPLFNIQPSIKGVFTGWHDVFDPQKHQIQFSISAGVLLKNYAQESKLHKIPPQKSVVNIINIKNHSENSTAQNIKKGSILEVNGQKLKYDITDSAQGIFLVGDDGIETKIRIVIKNTGGCQIFQIPLSLKVGNYILQIKTLPARYKTIKLGVYDETLRITD</sequence>
<proteinExistence type="predicted"/>
<comment type="caution">
    <text evidence="4">The sequence shown here is derived from an EMBL/GenBank/DDBJ whole genome shotgun (WGS) entry which is preliminary data.</text>
</comment>
<organism evidence="4 5">
    <name type="scientific">Ancylomarina longa</name>
    <dbReference type="NCBI Taxonomy" id="2487017"/>
    <lineage>
        <taxon>Bacteria</taxon>
        <taxon>Pseudomonadati</taxon>
        <taxon>Bacteroidota</taxon>
        <taxon>Bacteroidia</taxon>
        <taxon>Marinilabiliales</taxon>
        <taxon>Marinifilaceae</taxon>
        <taxon>Ancylomarina</taxon>
    </lineage>
</organism>
<keyword evidence="5" id="KW-1185">Reference proteome</keyword>
<name>A0A434AZ42_9BACT</name>
<dbReference type="RefSeq" id="WP_127341945.1">
    <property type="nucleotide sequence ID" value="NZ_RJJX01000001.1"/>
</dbReference>
<dbReference type="InterPro" id="IPR010992">
    <property type="entry name" value="IHF-like_DNA-bd_dom_sf"/>
</dbReference>
<protein>
    <submittedName>
        <fullName evidence="4">DUF4469 domain-containing protein</fullName>
    </submittedName>
</protein>
<dbReference type="EMBL" id="RJJX01000001">
    <property type="protein sequence ID" value="RUT79806.1"/>
    <property type="molecule type" value="Genomic_DNA"/>
</dbReference>
<dbReference type="Pfam" id="PF14734">
    <property type="entry name" value="DUF4469"/>
    <property type="match status" value="1"/>
</dbReference>
<evidence type="ECO:0000313" key="4">
    <source>
        <dbReference type="EMBL" id="RUT79806.1"/>
    </source>
</evidence>
<dbReference type="InterPro" id="IPR049893">
    <property type="entry name" value="Bvu_2165-like_IHF-HU-DNA_bdg"/>
</dbReference>
<evidence type="ECO:0000313" key="5">
    <source>
        <dbReference type="Proteomes" id="UP000282985"/>
    </source>
</evidence>
<evidence type="ECO:0000259" key="2">
    <source>
        <dbReference type="Pfam" id="PF14734"/>
    </source>
</evidence>
<dbReference type="OrthoDB" id="1115271at2"/>
<evidence type="ECO:0000256" key="1">
    <source>
        <dbReference type="ARBA" id="ARBA00023125"/>
    </source>
</evidence>
<dbReference type="Proteomes" id="UP000282985">
    <property type="component" value="Unassembled WGS sequence"/>
</dbReference>
<dbReference type="Pfam" id="PF14848">
    <property type="entry name" value="HU-DNA_bdg"/>
    <property type="match status" value="1"/>
</dbReference>
<dbReference type="AlphaFoldDB" id="A0A434AZ42"/>
<evidence type="ECO:0000259" key="3">
    <source>
        <dbReference type="Pfam" id="PF14848"/>
    </source>
</evidence>
<feature type="domain" description="DUF4469" evidence="2">
    <location>
        <begin position="130"/>
        <end position="212"/>
    </location>
</feature>
<dbReference type="GO" id="GO:0003677">
    <property type="term" value="F:DNA binding"/>
    <property type="evidence" value="ECO:0007669"/>
    <property type="project" value="UniProtKB-KW"/>
</dbReference>
<feature type="domain" description="Bvu-2165-like IHF-HU-like DNA-binding" evidence="3">
    <location>
        <begin position="1"/>
        <end position="118"/>
    </location>
</feature>
<gene>
    <name evidence="4" type="ORF">DLK05_00155</name>
</gene>
<reference evidence="4 5" key="1">
    <citation type="submission" date="2018-11" db="EMBL/GenBank/DDBJ databases">
        <title>Parancylomarina longa gen. nov., sp. nov., isolated from sediments of southern Okinawa.</title>
        <authorList>
            <person name="Fu T."/>
        </authorList>
    </citation>
    <scope>NUCLEOTIDE SEQUENCE [LARGE SCALE GENOMIC DNA]</scope>
    <source>
        <strain evidence="4 5">T3-2 S1-C</strain>
    </source>
</reference>
<keyword evidence="1" id="KW-0238">DNA-binding</keyword>